<protein>
    <submittedName>
        <fullName evidence="1">Uncharacterized protein</fullName>
    </submittedName>
</protein>
<name>A0A0E9UXL5_ANGAN</name>
<sequence length="52" mass="6007">MCCLVVYWVFFSYLASFCVVSTQLVHLTANYSAIDFAYFDLSELKELKRSLA</sequence>
<evidence type="ECO:0000313" key="1">
    <source>
        <dbReference type="EMBL" id="JAH70486.1"/>
    </source>
</evidence>
<proteinExistence type="predicted"/>
<organism evidence="1">
    <name type="scientific">Anguilla anguilla</name>
    <name type="common">European freshwater eel</name>
    <name type="synonym">Muraena anguilla</name>
    <dbReference type="NCBI Taxonomy" id="7936"/>
    <lineage>
        <taxon>Eukaryota</taxon>
        <taxon>Metazoa</taxon>
        <taxon>Chordata</taxon>
        <taxon>Craniata</taxon>
        <taxon>Vertebrata</taxon>
        <taxon>Euteleostomi</taxon>
        <taxon>Actinopterygii</taxon>
        <taxon>Neopterygii</taxon>
        <taxon>Teleostei</taxon>
        <taxon>Anguilliformes</taxon>
        <taxon>Anguillidae</taxon>
        <taxon>Anguilla</taxon>
    </lineage>
</organism>
<accession>A0A0E9UXL5</accession>
<dbReference type="EMBL" id="GBXM01038091">
    <property type="protein sequence ID" value="JAH70486.1"/>
    <property type="molecule type" value="Transcribed_RNA"/>
</dbReference>
<dbReference type="AlphaFoldDB" id="A0A0E9UXL5"/>
<reference evidence="1" key="2">
    <citation type="journal article" date="2015" name="Fish Shellfish Immunol.">
        <title>Early steps in the European eel (Anguilla anguilla)-Vibrio vulnificus interaction in the gills: Role of the RtxA13 toxin.</title>
        <authorList>
            <person name="Callol A."/>
            <person name="Pajuelo D."/>
            <person name="Ebbesson L."/>
            <person name="Teles M."/>
            <person name="MacKenzie S."/>
            <person name="Amaro C."/>
        </authorList>
    </citation>
    <scope>NUCLEOTIDE SEQUENCE</scope>
</reference>
<reference evidence="1" key="1">
    <citation type="submission" date="2014-11" db="EMBL/GenBank/DDBJ databases">
        <authorList>
            <person name="Amaro Gonzalez C."/>
        </authorList>
    </citation>
    <scope>NUCLEOTIDE SEQUENCE</scope>
</reference>